<name>A0A5B6WP75_9ROSI</name>
<dbReference type="EMBL" id="SMMG02000002">
    <property type="protein sequence ID" value="KAA3482797.1"/>
    <property type="molecule type" value="Genomic_DNA"/>
</dbReference>
<keyword evidence="1" id="KW-0812">Transmembrane</keyword>
<dbReference type="OrthoDB" id="1848362at2759"/>
<evidence type="ECO:0000313" key="3">
    <source>
        <dbReference type="Proteomes" id="UP000325315"/>
    </source>
</evidence>
<organism evidence="2 3">
    <name type="scientific">Gossypium australe</name>
    <dbReference type="NCBI Taxonomy" id="47621"/>
    <lineage>
        <taxon>Eukaryota</taxon>
        <taxon>Viridiplantae</taxon>
        <taxon>Streptophyta</taxon>
        <taxon>Embryophyta</taxon>
        <taxon>Tracheophyta</taxon>
        <taxon>Spermatophyta</taxon>
        <taxon>Magnoliopsida</taxon>
        <taxon>eudicotyledons</taxon>
        <taxon>Gunneridae</taxon>
        <taxon>Pentapetalae</taxon>
        <taxon>rosids</taxon>
        <taxon>malvids</taxon>
        <taxon>Malvales</taxon>
        <taxon>Malvaceae</taxon>
        <taxon>Malvoideae</taxon>
        <taxon>Gossypium</taxon>
    </lineage>
</organism>
<keyword evidence="1" id="KW-0472">Membrane</keyword>
<evidence type="ECO:0000256" key="1">
    <source>
        <dbReference type="SAM" id="Phobius"/>
    </source>
</evidence>
<protein>
    <submittedName>
        <fullName evidence="2">Transcription factor VOZ1-like</fullName>
    </submittedName>
</protein>
<feature type="transmembrane region" description="Helical" evidence="1">
    <location>
        <begin position="20"/>
        <end position="41"/>
    </location>
</feature>
<dbReference type="Proteomes" id="UP000325315">
    <property type="component" value="Unassembled WGS sequence"/>
</dbReference>
<keyword evidence="1" id="KW-1133">Transmembrane helix</keyword>
<reference evidence="2" key="1">
    <citation type="submission" date="2019-08" db="EMBL/GenBank/DDBJ databases">
        <authorList>
            <person name="Liu F."/>
        </authorList>
    </citation>
    <scope>NUCLEOTIDE SEQUENCE [LARGE SCALE GENOMIC DNA]</scope>
    <source>
        <strain evidence="2">PA1801</strain>
        <tissue evidence="2">Leaf</tissue>
    </source>
</reference>
<gene>
    <name evidence="2" type="ORF">EPI10_005016</name>
</gene>
<keyword evidence="3" id="KW-1185">Reference proteome</keyword>
<feature type="transmembrane region" description="Helical" evidence="1">
    <location>
        <begin position="61"/>
        <end position="86"/>
    </location>
</feature>
<proteinExistence type="predicted"/>
<comment type="caution">
    <text evidence="2">The sequence shown here is derived from an EMBL/GenBank/DDBJ whole genome shotgun (WGS) entry which is preliminary data.</text>
</comment>
<sequence>MSGKTDELNYGYNVSERRKLTSCAFGIQCYSASSFAVVVRVSGNLYYITGEGGSGLFSLTLALLVSLYVQINGCSFAFECCLVLTYTKPRLMVT</sequence>
<dbReference type="AlphaFoldDB" id="A0A5B6WP75"/>
<evidence type="ECO:0000313" key="2">
    <source>
        <dbReference type="EMBL" id="KAA3482797.1"/>
    </source>
</evidence>
<accession>A0A5B6WP75</accession>